<evidence type="ECO:0000259" key="15">
    <source>
        <dbReference type="PROSITE" id="PS51352"/>
    </source>
</evidence>
<dbReference type="RefSeq" id="WP_007318569.1">
    <property type="nucleotide sequence ID" value="NZ_BAEH01000077.1"/>
</dbReference>
<keyword evidence="3" id="KW-0560">Oxidoreductase</keyword>
<keyword evidence="17" id="KW-1185">Reference proteome</keyword>
<dbReference type="PANTHER" id="PTHR43110:SF1">
    <property type="entry name" value="THIOL PEROXIDASE"/>
    <property type="match status" value="1"/>
</dbReference>
<evidence type="ECO:0000256" key="11">
    <source>
        <dbReference type="ARBA" id="ARBA00068979"/>
    </source>
</evidence>
<dbReference type="FunFam" id="3.40.30.10:FF:000118">
    <property type="entry name" value="Peroxiredoxin AhpE"/>
    <property type="match status" value="1"/>
</dbReference>
<reference evidence="16 17" key="1">
    <citation type="submission" date="2011-12" db="EMBL/GenBank/DDBJ databases">
        <title>Whole genome shotgun sequence of Gordonia effusa NBRC 100432.</title>
        <authorList>
            <person name="Yoshida I."/>
            <person name="Takarada H."/>
            <person name="Hosoyama A."/>
            <person name="Tsuchikane K."/>
            <person name="Katsumata H."/>
            <person name="Yamazaki S."/>
            <person name="Fujita N."/>
        </authorList>
    </citation>
    <scope>NUCLEOTIDE SEQUENCE [LARGE SCALE GENOMIC DNA]</scope>
    <source>
        <strain evidence="16 17">NBRC 100432</strain>
    </source>
</reference>
<dbReference type="Gene3D" id="3.40.30.10">
    <property type="entry name" value="Glutaredoxin"/>
    <property type="match status" value="1"/>
</dbReference>
<dbReference type="PROSITE" id="PS51352">
    <property type="entry name" value="THIOREDOXIN_2"/>
    <property type="match status" value="1"/>
</dbReference>
<keyword evidence="4" id="KW-0676">Redox-active center</keyword>
<evidence type="ECO:0000256" key="8">
    <source>
        <dbReference type="ARBA" id="ARBA00060973"/>
    </source>
</evidence>
<dbReference type="InterPro" id="IPR024706">
    <property type="entry name" value="Peroxiredoxin_AhpC-typ"/>
</dbReference>
<comment type="function">
    <text evidence="7">Thiol-specific peroxidase that catalyzes the reduction of hydrogen peroxide and organic hydroperoxides to water and alcohols, respectively. Plays a role in cell protection against oxidative stress by detoxifying peroxides. May represent an important antioxidant defense against cytotoxic peroxides, especially peroxynitrite, which can be formed by activated macrophages during infection.</text>
</comment>
<dbReference type="AlphaFoldDB" id="H0R2D3"/>
<evidence type="ECO:0000256" key="4">
    <source>
        <dbReference type="ARBA" id="ARBA00023284"/>
    </source>
</evidence>
<evidence type="ECO:0000256" key="1">
    <source>
        <dbReference type="ARBA" id="ARBA00022559"/>
    </source>
</evidence>
<evidence type="ECO:0000256" key="9">
    <source>
        <dbReference type="ARBA" id="ARBA00065226"/>
    </source>
</evidence>
<dbReference type="Pfam" id="PF00578">
    <property type="entry name" value="AhpC-TSA"/>
    <property type="match status" value="1"/>
</dbReference>
<comment type="subunit">
    <text evidence="9">Homodimer. Forms both dimers and octamers; a tightly-associated dimer and a ring-like octamer.</text>
</comment>
<evidence type="ECO:0000256" key="5">
    <source>
        <dbReference type="ARBA" id="ARBA00032824"/>
    </source>
</evidence>
<dbReference type="PANTHER" id="PTHR43110">
    <property type="entry name" value="THIOL PEROXIDASE"/>
    <property type="match status" value="1"/>
</dbReference>
<evidence type="ECO:0000256" key="7">
    <source>
        <dbReference type="ARBA" id="ARBA00056930"/>
    </source>
</evidence>
<name>H0R2D3_9ACTN</name>
<dbReference type="EMBL" id="BAEH01000077">
    <property type="protein sequence ID" value="GAB19234.1"/>
    <property type="molecule type" value="Genomic_DNA"/>
</dbReference>
<dbReference type="InterPro" id="IPR036249">
    <property type="entry name" value="Thioredoxin-like_sf"/>
</dbReference>
<dbReference type="eggNOG" id="COG1225">
    <property type="taxonomic scope" value="Bacteria"/>
</dbReference>
<evidence type="ECO:0000313" key="17">
    <source>
        <dbReference type="Proteomes" id="UP000035034"/>
    </source>
</evidence>
<evidence type="ECO:0000256" key="2">
    <source>
        <dbReference type="ARBA" id="ARBA00022862"/>
    </source>
</evidence>
<evidence type="ECO:0000256" key="10">
    <source>
        <dbReference type="ARBA" id="ARBA00067009"/>
    </source>
</evidence>
<accession>H0R2D3</accession>
<dbReference type="SUPFAM" id="SSF52833">
    <property type="entry name" value="Thioredoxin-like"/>
    <property type="match status" value="1"/>
</dbReference>
<dbReference type="PIRSF" id="PIRSF000239">
    <property type="entry name" value="AHPC"/>
    <property type="match status" value="1"/>
</dbReference>
<evidence type="ECO:0000256" key="12">
    <source>
        <dbReference type="ARBA" id="ARBA00082991"/>
    </source>
</evidence>
<dbReference type="EC" id="1.11.1.29" evidence="10"/>
<keyword evidence="2" id="KW-0049">Antioxidant</keyword>
<dbReference type="GO" id="GO:0004601">
    <property type="term" value="F:peroxidase activity"/>
    <property type="evidence" value="ECO:0007669"/>
    <property type="project" value="UniProtKB-KW"/>
</dbReference>
<sequence length="161" mass="17869">MTSARTADPVSVGSRAPEFALRDQNNQLVELEALRDDRRVVLVFFPLAFTGNCEGELGMIRDRLPEFDSQSHVTVAISVGPPPTHKVWSVAQAFLFPILSDFWPHGEIARQYGVFDEHRGYSLRGTFVVDRDGTVLYAHASEPGAPRDDSVWDEALRVAAS</sequence>
<dbReference type="CDD" id="cd03018">
    <property type="entry name" value="PRX_AhpE_like"/>
    <property type="match status" value="1"/>
</dbReference>
<evidence type="ECO:0000256" key="14">
    <source>
        <dbReference type="PIRSR" id="PIRSR000239-1"/>
    </source>
</evidence>
<evidence type="ECO:0000256" key="6">
    <source>
        <dbReference type="ARBA" id="ARBA00052774"/>
    </source>
</evidence>
<proteinExistence type="inferred from homology"/>
<comment type="caution">
    <text evidence="16">The sequence shown here is derived from an EMBL/GenBank/DDBJ whole genome shotgun (WGS) entry which is preliminary data.</text>
</comment>
<dbReference type="Proteomes" id="UP000035034">
    <property type="component" value="Unassembled WGS sequence"/>
</dbReference>
<comment type="similarity">
    <text evidence="8">Belongs to the peroxiredoxin family. AhpE subfamily.</text>
</comment>
<dbReference type="InterPro" id="IPR013766">
    <property type="entry name" value="Thioredoxin_domain"/>
</dbReference>
<feature type="active site" description="Cysteine sulfenic acid (-SOH) intermediate; for peroxidase activity" evidence="14">
    <location>
        <position position="53"/>
    </location>
</feature>
<dbReference type="InterPro" id="IPR050455">
    <property type="entry name" value="Tpx_Peroxidase_subfamily"/>
</dbReference>
<dbReference type="OrthoDB" id="9812811at2"/>
<dbReference type="InterPro" id="IPR000866">
    <property type="entry name" value="AhpC/TSA"/>
</dbReference>
<keyword evidence="1" id="KW-0575">Peroxidase</keyword>
<organism evidence="16 17">
    <name type="scientific">Gordonia effusa NBRC 100432</name>
    <dbReference type="NCBI Taxonomy" id="1077974"/>
    <lineage>
        <taxon>Bacteria</taxon>
        <taxon>Bacillati</taxon>
        <taxon>Actinomycetota</taxon>
        <taxon>Actinomycetes</taxon>
        <taxon>Mycobacteriales</taxon>
        <taxon>Gordoniaceae</taxon>
        <taxon>Gordonia</taxon>
    </lineage>
</organism>
<protein>
    <recommendedName>
        <fullName evidence="11">Alkyl hydroperoxide reductase E</fullName>
        <ecNumber evidence="10">1.11.1.29</ecNumber>
    </recommendedName>
    <alternativeName>
        <fullName evidence="12">Mycoredoxin-dependent peroxiredoxin</fullName>
    </alternativeName>
    <alternativeName>
        <fullName evidence="13">Peroxiredoxin AhpE</fullName>
    </alternativeName>
    <alternativeName>
        <fullName evidence="5">Thioredoxin peroxidase</fullName>
    </alternativeName>
</protein>
<comment type="catalytic activity">
    <reaction evidence="6">
        <text>[mycoredoxin]-L-dithiol + a hydroperoxide = [mycoredoxin]-L-disulfide + an alcohol + H2O</text>
        <dbReference type="Rhea" id="RHEA:62640"/>
        <dbReference type="Rhea" id="RHEA-COMP:16137"/>
        <dbReference type="Rhea" id="RHEA-COMP:16138"/>
        <dbReference type="ChEBI" id="CHEBI:15377"/>
        <dbReference type="ChEBI" id="CHEBI:29950"/>
        <dbReference type="ChEBI" id="CHEBI:30879"/>
        <dbReference type="ChEBI" id="CHEBI:35924"/>
        <dbReference type="ChEBI" id="CHEBI:50058"/>
        <dbReference type="EC" id="1.11.1.29"/>
    </reaction>
</comment>
<evidence type="ECO:0000256" key="13">
    <source>
        <dbReference type="ARBA" id="ARBA00083736"/>
    </source>
</evidence>
<feature type="domain" description="Thioredoxin" evidence="15">
    <location>
        <begin position="10"/>
        <end position="161"/>
    </location>
</feature>
<dbReference type="STRING" id="1077974.GOEFS_077_00260"/>
<evidence type="ECO:0000313" key="16">
    <source>
        <dbReference type="EMBL" id="GAB19234.1"/>
    </source>
</evidence>
<gene>
    <name evidence="16" type="primary">ahpE</name>
    <name evidence="16" type="ORF">GOEFS_077_00260</name>
</gene>
<evidence type="ECO:0000256" key="3">
    <source>
        <dbReference type="ARBA" id="ARBA00023002"/>
    </source>
</evidence>